<evidence type="ECO:0000256" key="8">
    <source>
        <dbReference type="RuleBase" id="RU363032"/>
    </source>
</evidence>
<feature type="domain" description="ABC transmembrane type-1" evidence="10">
    <location>
        <begin position="23"/>
        <end position="233"/>
    </location>
</feature>
<keyword evidence="6 8" id="KW-1133">Transmembrane helix</keyword>
<dbReference type="PROSITE" id="PS50928">
    <property type="entry name" value="ABC_TM1"/>
    <property type="match status" value="1"/>
</dbReference>
<keyword evidence="3 8" id="KW-0813">Transport</keyword>
<accession>A0ABY2SPY6</accession>
<dbReference type="Proteomes" id="UP000305202">
    <property type="component" value="Unassembled WGS sequence"/>
</dbReference>
<proteinExistence type="inferred from homology"/>
<dbReference type="PANTHER" id="PTHR30614">
    <property type="entry name" value="MEMBRANE COMPONENT OF AMINO ACID ABC TRANSPORTER"/>
    <property type="match status" value="1"/>
</dbReference>
<gene>
    <name evidence="11" type="ORF">FCN80_04665</name>
</gene>
<evidence type="ECO:0000256" key="1">
    <source>
        <dbReference type="ARBA" id="ARBA00004429"/>
    </source>
</evidence>
<evidence type="ECO:0000256" key="5">
    <source>
        <dbReference type="ARBA" id="ARBA00022692"/>
    </source>
</evidence>
<dbReference type="InterPro" id="IPR010065">
    <property type="entry name" value="AA_ABC_transptr_permease_3TM"/>
</dbReference>
<feature type="transmembrane region" description="Helical" evidence="8">
    <location>
        <begin position="20"/>
        <end position="47"/>
    </location>
</feature>
<dbReference type="InterPro" id="IPR035906">
    <property type="entry name" value="MetI-like_sf"/>
</dbReference>
<dbReference type="NCBIfam" id="TIGR01726">
    <property type="entry name" value="HEQRo_perm_3TM"/>
    <property type="match status" value="1"/>
</dbReference>
<dbReference type="EMBL" id="SZPQ01000003">
    <property type="protein sequence ID" value="TKI07742.1"/>
    <property type="molecule type" value="Genomic_DNA"/>
</dbReference>
<dbReference type="SUPFAM" id="SSF161098">
    <property type="entry name" value="MetI-like"/>
    <property type="match status" value="1"/>
</dbReference>
<keyword evidence="12" id="KW-1185">Reference proteome</keyword>
<comment type="similarity">
    <text evidence="2">Belongs to the binding-protein-dependent transport system permease family. HisMQ subfamily.</text>
</comment>
<evidence type="ECO:0000313" key="12">
    <source>
        <dbReference type="Proteomes" id="UP000305202"/>
    </source>
</evidence>
<dbReference type="RefSeq" id="WP_136988737.1">
    <property type="nucleotide sequence ID" value="NZ_SZPQ01000003.1"/>
</dbReference>
<name>A0ABY2SPY6_9HYPH</name>
<keyword evidence="7 8" id="KW-0472">Membrane</keyword>
<protein>
    <submittedName>
        <fullName evidence="11">Amino acid ABC transporter permease</fullName>
    </submittedName>
</protein>
<dbReference type="PANTHER" id="PTHR30614:SF47">
    <property type="entry name" value="ABC TRANSPORTER PERMEASE"/>
    <property type="match status" value="1"/>
</dbReference>
<sequence>MHWQLDWAGVLSGQPLAWLMTGFLTTLYVTLASSLLATLITLAMLALRLAPGRLARGAAALYVSIFRNTPLLVQLLFWYFAAWGLLPPTWRGYIGMPHPWATLPPDVAWLTPEFLCAAWGLALFSAAFMVEEVQAGLNAVPAGQTEAAVAQGFDRWRILRCILLPQGLANAWQPLVGQYLNVMKLSSLASGIGFAELTYQISRIESYNAHALEAFAVGTLLYLLLGMAMGILMPLLGPRRRDRRRPAAVHTLESPAEDEDDGV</sequence>
<dbReference type="Gene3D" id="1.10.3720.10">
    <property type="entry name" value="MetI-like"/>
    <property type="match status" value="1"/>
</dbReference>
<dbReference type="CDD" id="cd06261">
    <property type="entry name" value="TM_PBP2"/>
    <property type="match status" value="1"/>
</dbReference>
<evidence type="ECO:0000313" key="11">
    <source>
        <dbReference type="EMBL" id="TKI07742.1"/>
    </source>
</evidence>
<feature type="transmembrane region" description="Helical" evidence="8">
    <location>
        <begin position="107"/>
        <end position="130"/>
    </location>
</feature>
<dbReference type="InterPro" id="IPR043429">
    <property type="entry name" value="ArtM/GltK/GlnP/TcyL/YhdX-like"/>
</dbReference>
<evidence type="ECO:0000256" key="4">
    <source>
        <dbReference type="ARBA" id="ARBA00022475"/>
    </source>
</evidence>
<comment type="subcellular location">
    <subcellularLocation>
        <location evidence="1">Cell inner membrane</location>
        <topology evidence="1">Multi-pass membrane protein</topology>
    </subcellularLocation>
    <subcellularLocation>
        <location evidence="8">Cell membrane</location>
        <topology evidence="8">Multi-pass membrane protein</topology>
    </subcellularLocation>
</comment>
<keyword evidence="4" id="KW-1003">Cell membrane</keyword>
<keyword evidence="5 8" id="KW-0812">Transmembrane</keyword>
<dbReference type="InterPro" id="IPR000515">
    <property type="entry name" value="MetI-like"/>
</dbReference>
<evidence type="ECO:0000256" key="9">
    <source>
        <dbReference type="SAM" id="MobiDB-lite"/>
    </source>
</evidence>
<feature type="region of interest" description="Disordered" evidence="9">
    <location>
        <begin position="244"/>
        <end position="263"/>
    </location>
</feature>
<feature type="transmembrane region" description="Helical" evidence="8">
    <location>
        <begin position="214"/>
        <end position="236"/>
    </location>
</feature>
<evidence type="ECO:0000256" key="7">
    <source>
        <dbReference type="ARBA" id="ARBA00023136"/>
    </source>
</evidence>
<evidence type="ECO:0000256" key="3">
    <source>
        <dbReference type="ARBA" id="ARBA00022448"/>
    </source>
</evidence>
<reference evidence="11 12" key="1">
    <citation type="submission" date="2019-04" db="EMBL/GenBank/DDBJ databases">
        <authorList>
            <person name="Li M."/>
            <person name="Gao C."/>
        </authorList>
    </citation>
    <scope>NUCLEOTIDE SEQUENCE [LARGE SCALE GENOMIC DNA]</scope>
    <source>
        <strain evidence="11 12">BGMRC 2031</strain>
    </source>
</reference>
<comment type="caution">
    <text evidence="11">The sequence shown here is derived from an EMBL/GenBank/DDBJ whole genome shotgun (WGS) entry which is preliminary data.</text>
</comment>
<organism evidence="11 12">
    <name type="scientific">Martelella alba</name>
    <dbReference type="NCBI Taxonomy" id="2590451"/>
    <lineage>
        <taxon>Bacteria</taxon>
        <taxon>Pseudomonadati</taxon>
        <taxon>Pseudomonadota</taxon>
        <taxon>Alphaproteobacteria</taxon>
        <taxon>Hyphomicrobiales</taxon>
        <taxon>Aurantimonadaceae</taxon>
        <taxon>Martelella</taxon>
    </lineage>
</organism>
<evidence type="ECO:0000256" key="6">
    <source>
        <dbReference type="ARBA" id="ARBA00022989"/>
    </source>
</evidence>
<dbReference type="Pfam" id="PF00528">
    <property type="entry name" value="BPD_transp_1"/>
    <property type="match status" value="1"/>
</dbReference>
<evidence type="ECO:0000259" key="10">
    <source>
        <dbReference type="PROSITE" id="PS50928"/>
    </source>
</evidence>
<evidence type="ECO:0000256" key="2">
    <source>
        <dbReference type="ARBA" id="ARBA00010072"/>
    </source>
</evidence>
<feature type="transmembrane region" description="Helical" evidence="8">
    <location>
        <begin position="182"/>
        <end position="202"/>
    </location>
</feature>